<dbReference type="EMBL" id="JBHSDK010000034">
    <property type="protein sequence ID" value="MFC4337512.1"/>
    <property type="molecule type" value="Genomic_DNA"/>
</dbReference>
<evidence type="ECO:0000313" key="3">
    <source>
        <dbReference type="EMBL" id="MFC4337512.1"/>
    </source>
</evidence>
<dbReference type="NCBIfam" id="NF008528">
    <property type="entry name" value="PRK11463.1-2"/>
    <property type="match status" value="1"/>
</dbReference>
<evidence type="ECO:0000313" key="4">
    <source>
        <dbReference type="Proteomes" id="UP001595823"/>
    </source>
</evidence>
<feature type="transmembrane region" description="Helical" evidence="2">
    <location>
        <begin position="103"/>
        <end position="126"/>
    </location>
</feature>
<keyword evidence="2" id="KW-0812">Transmembrane</keyword>
<sequence length="190" mass="20202">MDNTAQPEPGAAPGRPPRAPFAVRLTLALWGAAELALFFFVVYLLGFGWAVLLLLGTSFAGAMALGSFGRRSMESMRKQFAAAQAGADPRTVKPDENLPDGTAVAGAVLLLIPGFVTDLFGLALIVPGTRHLLRPLVNRFAKTSNLGKKYNARGEVVIDGEVVSETESPVRDDTGTVIEGEIEGPPRDER</sequence>
<dbReference type="Pfam" id="PF04186">
    <property type="entry name" value="FxsA"/>
    <property type="match status" value="1"/>
</dbReference>
<feature type="region of interest" description="Disordered" evidence="1">
    <location>
        <begin position="166"/>
        <end position="190"/>
    </location>
</feature>
<name>A0ABV8U3E0_9ACTN</name>
<keyword evidence="2" id="KW-1133">Transmembrane helix</keyword>
<accession>A0ABV8U3E0</accession>
<comment type="caution">
    <text evidence="3">The sequence shown here is derived from an EMBL/GenBank/DDBJ whole genome shotgun (WGS) entry which is preliminary data.</text>
</comment>
<gene>
    <name evidence="3" type="ORF">ACFPET_20150</name>
</gene>
<protein>
    <submittedName>
        <fullName evidence="3">FxsA family protein</fullName>
    </submittedName>
</protein>
<evidence type="ECO:0000256" key="2">
    <source>
        <dbReference type="SAM" id="Phobius"/>
    </source>
</evidence>
<keyword evidence="2" id="KW-0472">Membrane</keyword>
<feature type="transmembrane region" description="Helical" evidence="2">
    <location>
        <begin position="49"/>
        <end position="68"/>
    </location>
</feature>
<dbReference type="Proteomes" id="UP001595823">
    <property type="component" value="Unassembled WGS sequence"/>
</dbReference>
<proteinExistence type="predicted"/>
<dbReference type="RefSeq" id="WP_380624573.1">
    <property type="nucleotide sequence ID" value="NZ_JBHSDK010000034.1"/>
</dbReference>
<dbReference type="InterPro" id="IPR007313">
    <property type="entry name" value="FxsA"/>
</dbReference>
<evidence type="ECO:0000256" key="1">
    <source>
        <dbReference type="SAM" id="MobiDB-lite"/>
    </source>
</evidence>
<organism evidence="3 4">
    <name type="scientific">Salininema proteolyticum</name>
    <dbReference type="NCBI Taxonomy" id="1607685"/>
    <lineage>
        <taxon>Bacteria</taxon>
        <taxon>Bacillati</taxon>
        <taxon>Actinomycetota</taxon>
        <taxon>Actinomycetes</taxon>
        <taxon>Glycomycetales</taxon>
        <taxon>Glycomycetaceae</taxon>
        <taxon>Salininema</taxon>
    </lineage>
</organism>
<reference evidence="4" key="1">
    <citation type="journal article" date="2019" name="Int. J. Syst. Evol. Microbiol.">
        <title>The Global Catalogue of Microorganisms (GCM) 10K type strain sequencing project: providing services to taxonomists for standard genome sequencing and annotation.</title>
        <authorList>
            <consortium name="The Broad Institute Genomics Platform"/>
            <consortium name="The Broad Institute Genome Sequencing Center for Infectious Disease"/>
            <person name="Wu L."/>
            <person name="Ma J."/>
        </authorList>
    </citation>
    <scope>NUCLEOTIDE SEQUENCE [LARGE SCALE GENOMIC DNA]</scope>
    <source>
        <strain evidence="4">IBRC-M 10908</strain>
    </source>
</reference>
<feature type="transmembrane region" description="Helical" evidence="2">
    <location>
        <begin position="21"/>
        <end position="43"/>
    </location>
</feature>
<keyword evidence="4" id="KW-1185">Reference proteome</keyword>
<dbReference type="PANTHER" id="PTHR35335">
    <property type="entry name" value="UPF0716 PROTEIN FXSA"/>
    <property type="match status" value="1"/>
</dbReference>
<dbReference type="PANTHER" id="PTHR35335:SF1">
    <property type="entry name" value="UPF0716 PROTEIN FXSA"/>
    <property type="match status" value="1"/>
</dbReference>